<proteinExistence type="predicted"/>
<dbReference type="RefSeq" id="XP_007780719.1">
    <property type="nucleotide sequence ID" value="XM_007782529.1"/>
</dbReference>
<name>R7YU07_CONA1</name>
<keyword evidence="3" id="KW-1185">Reference proteome</keyword>
<feature type="signal peptide" evidence="1">
    <location>
        <begin position="1"/>
        <end position="18"/>
    </location>
</feature>
<dbReference type="Proteomes" id="UP000016924">
    <property type="component" value="Unassembled WGS sequence"/>
</dbReference>
<feature type="chain" id="PRO_5004450799" evidence="1">
    <location>
        <begin position="19"/>
        <end position="103"/>
    </location>
</feature>
<keyword evidence="1" id="KW-0732">Signal</keyword>
<dbReference type="OrthoDB" id="3942708at2759"/>
<evidence type="ECO:0000313" key="2">
    <source>
        <dbReference type="EMBL" id="EON65402.1"/>
    </source>
</evidence>
<dbReference type="EMBL" id="JH767573">
    <property type="protein sequence ID" value="EON65402.1"/>
    <property type="molecule type" value="Genomic_DNA"/>
</dbReference>
<organism evidence="2 3">
    <name type="scientific">Coniosporium apollinis (strain CBS 100218)</name>
    <name type="common">Rock-inhabiting black yeast</name>
    <dbReference type="NCBI Taxonomy" id="1168221"/>
    <lineage>
        <taxon>Eukaryota</taxon>
        <taxon>Fungi</taxon>
        <taxon>Dikarya</taxon>
        <taxon>Ascomycota</taxon>
        <taxon>Pezizomycotina</taxon>
        <taxon>Dothideomycetes</taxon>
        <taxon>Dothideomycetes incertae sedis</taxon>
        <taxon>Coniosporium</taxon>
    </lineage>
</organism>
<dbReference type="HOGENOM" id="CLU_2263588_0_0_1"/>
<gene>
    <name evidence="2" type="ORF">W97_04640</name>
</gene>
<sequence>MKPSLLPTLLAISATASAWEVGFWGPSGNFQRSGNTTNRCLTTPPIRIGQVTFDARTDNAPDPTRIIVYANTDCLSDILYQGCPSRIRRPAQTPGVARAFRVL</sequence>
<protein>
    <submittedName>
        <fullName evidence="2">Uncharacterized protein</fullName>
    </submittedName>
</protein>
<evidence type="ECO:0000256" key="1">
    <source>
        <dbReference type="SAM" id="SignalP"/>
    </source>
</evidence>
<evidence type="ECO:0000313" key="3">
    <source>
        <dbReference type="Proteomes" id="UP000016924"/>
    </source>
</evidence>
<dbReference type="AlphaFoldDB" id="R7YU07"/>
<reference evidence="3" key="1">
    <citation type="submission" date="2012-06" db="EMBL/GenBank/DDBJ databases">
        <title>The genome sequence of Coniosporium apollinis CBS 100218.</title>
        <authorList>
            <consortium name="The Broad Institute Genome Sequencing Platform"/>
            <person name="Cuomo C."/>
            <person name="Gorbushina A."/>
            <person name="Noack S."/>
            <person name="Walker B."/>
            <person name="Young S.K."/>
            <person name="Zeng Q."/>
            <person name="Gargeya S."/>
            <person name="Fitzgerald M."/>
            <person name="Haas B."/>
            <person name="Abouelleil A."/>
            <person name="Alvarado L."/>
            <person name="Arachchi H.M."/>
            <person name="Berlin A.M."/>
            <person name="Chapman S.B."/>
            <person name="Goldberg J."/>
            <person name="Griggs A."/>
            <person name="Gujja S."/>
            <person name="Hansen M."/>
            <person name="Howarth C."/>
            <person name="Imamovic A."/>
            <person name="Larimer J."/>
            <person name="McCowan C."/>
            <person name="Montmayeur A."/>
            <person name="Murphy C."/>
            <person name="Neiman D."/>
            <person name="Pearson M."/>
            <person name="Priest M."/>
            <person name="Roberts A."/>
            <person name="Saif S."/>
            <person name="Shea T."/>
            <person name="Sisk P."/>
            <person name="Sykes S."/>
            <person name="Wortman J."/>
            <person name="Nusbaum C."/>
            <person name="Birren B."/>
        </authorList>
    </citation>
    <scope>NUCLEOTIDE SEQUENCE [LARGE SCALE GENOMIC DNA]</scope>
    <source>
        <strain evidence="3">CBS 100218</strain>
    </source>
</reference>
<accession>R7YU07</accession>
<dbReference type="GeneID" id="19901951"/>